<evidence type="ECO:0000256" key="3">
    <source>
        <dbReference type="ARBA" id="ARBA00022707"/>
    </source>
</evidence>
<accession>A0A7R9PV10</accession>
<keyword evidence="6" id="KW-0106">Calcium</keyword>
<dbReference type="InterPro" id="IPR028846">
    <property type="entry name" value="Recoverin"/>
</dbReference>
<evidence type="ECO:0000256" key="5">
    <source>
        <dbReference type="ARBA" id="ARBA00022737"/>
    </source>
</evidence>
<dbReference type="InterPro" id="IPR011992">
    <property type="entry name" value="EF-hand-dom_pair"/>
</dbReference>
<dbReference type="InterPro" id="IPR002048">
    <property type="entry name" value="EF_hand_dom"/>
</dbReference>
<dbReference type="Gene3D" id="1.10.238.10">
    <property type="entry name" value="EF-hand"/>
    <property type="match status" value="2"/>
</dbReference>
<evidence type="ECO:0000256" key="7">
    <source>
        <dbReference type="ARBA" id="ARBA00023288"/>
    </source>
</evidence>
<keyword evidence="7" id="KW-0449">Lipoprotein</keyword>
<keyword evidence="10" id="KW-1185">Reference proteome</keyword>
<dbReference type="SMART" id="SM00054">
    <property type="entry name" value="EFh"/>
    <property type="match status" value="4"/>
</dbReference>
<reference evidence="9" key="1">
    <citation type="submission" date="2020-11" db="EMBL/GenBank/DDBJ databases">
        <authorList>
            <person name="Tran Van P."/>
        </authorList>
    </citation>
    <scope>NUCLEOTIDE SEQUENCE</scope>
</reference>
<sequence length="315" mass="36403">MGCSNSKSTIKLTDEDVEFLRKNTNYTEKEIRDWYKGFQVDCPDGKLSKEKFMEIYQGFFKGGNPERFCEHVYRTFDEDANGWIDFKEFLLAIGITTSTNPREKLKWAFKMYAQTNLTINNANAINYWSSLMICVPEVLADLRSSTEFTEAEIQEWYKGFLKDCPSGHLSIDEFKKIYGNFFPYGDASRFAEHVFRTFDANGDGTIDFREFLCALSVTSRGKLEQKLKWAFSMYDLDGNGFISRQEMLEIVTAIYKMVGSVMKMPDDESTPEKRTDKIFRQMDKNSDGKLSLEEFIEGAKSDPSIVRLLQCDSQT</sequence>
<keyword evidence="3" id="KW-0519">Myristate</keyword>
<protein>
    <recommendedName>
        <fullName evidence="8">EF-hand domain-containing protein</fullName>
    </recommendedName>
</protein>
<dbReference type="Pfam" id="PF13499">
    <property type="entry name" value="EF-hand_7"/>
    <property type="match status" value="1"/>
</dbReference>
<evidence type="ECO:0000256" key="6">
    <source>
        <dbReference type="ARBA" id="ARBA00022837"/>
    </source>
</evidence>
<evidence type="ECO:0000313" key="10">
    <source>
        <dbReference type="Proteomes" id="UP000759131"/>
    </source>
</evidence>
<dbReference type="GO" id="GO:0007528">
    <property type="term" value="P:neuromuscular junction development"/>
    <property type="evidence" value="ECO:0007669"/>
    <property type="project" value="UniProtKB-ARBA"/>
</dbReference>
<keyword evidence="4" id="KW-0479">Metal-binding</keyword>
<evidence type="ECO:0000313" key="9">
    <source>
        <dbReference type="EMBL" id="CAD7620942.1"/>
    </source>
</evidence>
<evidence type="ECO:0000256" key="1">
    <source>
        <dbReference type="ARBA" id="ARBA00006049"/>
    </source>
</evidence>
<dbReference type="SUPFAM" id="SSF47473">
    <property type="entry name" value="EF-hand"/>
    <property type="match status" value="2"/>
</dbReference>
<dbReference type="FunFam" id="1.10.238.10:FF:000078">
    <property type="entry name" value="Hippocalcin-like 1"/>
    <property type="match status" value="1"/>
</dbReference>
<organism evidence="9">
    <name type="scientific">Medioppia subpectinata</name>
    <dbReference type="NCBI Taxonomy" id="1979941"/>
    <lineage>
        <taxon>Eukaryota</taxon>
        <taxon>Metazoa</taxon>
        <taxon>Ecdysozoa</taxon>
        <taxon>Arthropoda</taxon>
        <taxon>Chelicerata</taxon>
        <taxon>Arachnida</taxon>
        <taxon>Acari</taxon>
        <taxon>Acariformes</taxon>
        <taxon>Sarcoptiformes</taxon>
        <taxon>Oribatida</taxon>
        <taxon>Brachypylina</taxon>
        <taxon>Oppioidea</taxon>
        <taxon>Oppiidae</taxon>
        <taxon>Medioppia</taxon>
    </lineage>
</organism>
<name>A0A7R9PV10_9ACAR</name>
<dbReference type="EMBL" id="OC854983">
    <property type="protein sequence ID" value="CAD7620942.1"/>
    <property type="molecule type" value="Genomic_DNA"/>
</dbReference>
<feature type="domain" description="EF-hand" evidence="8">
    <location>
        <begin position="64"/>
        <end position="99"/>
    </location>
</feature>
<dbReference type="Pfam" id="PF00036">
    <property type="entry name" value="EF-hand_1"/>
    <property type="match status" value="1"/>
</dbReference>
<feature type="domain" description="EF-hand" evidence="8">
    <location>
        <begin position="270"/>
        <end position="305"/>
    </location>
</feature>
<feature type="domain" description="EF-hand" evidence="8">
    <location>
        <begin position="222"/>
        <end position="257"/>
    </location>
</feature>
<evidence type="ECO:0000256" key="4">
    <source>
        <dbReference type="ARBA" id="ARBA00022723"/>
    </source>
</evidence>
<dbReference type="Pfam" id="PF13833">
    <property type="entry name" value="EF-hand_8"/>
    <property type="match status" value="1"/>
</dbReference>
<dbReference type="PANTHER" id="PTHR23055:SF178">
    <property type="entry name" value="NEUROCALCIN HOMOLOG"/>
    <property type="match status" value="1"/>
</dbReference>
<evidence type="ECO:0000256" key="2">
    <source>
        <dbReference type="ARBA" id="ARBA00022495"/>
    </source>
</evidence>
<feature type="domain" description="EF-hand" evidence="8">
    <location>
        <begin position="186"/>
        <end position="221"/>
    </location>
</feature>
<dbReference type="OrthoDB" id="191686at2759"/>
<gene>
    <name evidence="9" type="ORF">OSB1V03_LOCUS1422</name>
</gene>
<dbReference type="PANTHER" id="PTHR23055">
    <property type="entry name" value="CALCIUM BINDING PROTEINS"/>
    <property type="match status" value="1"/>
</dbReference>
<dbReference type="CDD" id="cd00051">
    <property type="entry name" value="EFh"/>
    <property type="match status" value="2"/>
</dbReference>
<proteinExistence type="inferred from homology"/>
<dbReference type="GO" id="GO:0005509">
    <property type="term" value="F:calcium ion binding"/>
    <property type="evidence" value="ECO:0007669"/>
    <property type="project" value="InterPro"/>
</dbReference>
<dbReference type="EMBL" id="CAJPIZ010000408">
    <property type="protein sequence ID" value="CAG2101372.1"/>
    <property type="molecule type" value="Genomic_DNA"/>
</dbReference>
<dbReference type="FunFam" id="1.10.238.10:FF:000072">
    <property type="entry name" value="Hippocalcin-like protein 1"/>
    <property type="match status" value="1"/>
</dbReference>
<keyword evidence="2" id="KW-0691">RNA editing</keyword>
<comment type="similarity">
    <text evidence="1">Belongs to the recoverin family.</text>
</comment>
<dbReference type="PRINTS" id="PR00450">
    <property type="entry name" value="RECOVERIN"/>
</dbReference>
<evidence type="ECO:0000259" key="8">
    <source>
        <dbReference type="PROSITE" id="PS50222"/>
    </source>
</evidence>
<dbReference type="PROSITE" id="PS00018">
    <property type="entry name" value="EF_HAND_1"/>
    <property type="match status" value="4"/>
</dbReference>
<dbReference type="InterPro" id="IPR018247">
    <property type="entry name" value="EF_Hand_1_Ca_BS"/>
</dbReference>
<dbReference type="AlphaFoldDB" id="A0A7R9PV10"/>
<dbReference type="PROSITE" id="PS50222">
    <property type="entry name" value="EF_HAND_2"/>
    <property type="match status" value="4"/>
</dbReference>
<dbReference type="Proteomes" id="UP000759131">
    <property type="component" value="Unassembled WGS sequence"/>
</dbReference>
<keyword evidence="5" id="KW-0677">Repeat</keyword>